<dbReference type="InterPro" id="IPR011010">
    <property type="entry name" value="DNA_brk_join_enz"/>
</dbReference>
<dbReference type="EMBL" id="JADHEI010000009">
    <property type="protein sequence ID" value="MBF2734507.1"/>
    <property type="molecule type" value="Genomic_DNA"/>
</dbReference>
<keyword evidence="2" id="KW-0233">DNA recombination</keyword>
<dbReference type="GO" id="GO:0006310">
    <property type="term" value="P:DNA recombination"/>
    <property type="evidence" value="ECO:0007669"/>
    <property type="project" value="UniProtKB-KW"/>
</dbReference>
<evidence type="ECO:0000313" key="5">
    <source>
        <dbReference type="Proteomes" id="UP000604381"/>
    </source>
</evidence>
<keyword evidence="1" id="KW-0238">DNA-binding</keyword>
<keyword evidence="5" id="KW-1185">Reference proteome</keyword>
<evidence type="ECO:0000313" key="4">
    <source>
        <dbReference type="EMBL" id="MBF2734507.1"/>
    </source>
</evidence>
<dbReference type="GO" id="GO:0015074">
    <property type="term" value="P:DNA integration"/>
    <property type="evidence" value="ECO:0007669"/>
    <property type="project" value="InterPro"/>
</dbReference>
<dbReference type="PROSITE" id="PS51898">
    <property type="entry name" value="TYR_RECOMBINASE"/>
    <property type="match status" value="1"/>
</dbReference>
<sequence>MNNKYANIARESIAPNTRAAYDKAWERFTRFCARRGCQALPATPESVIDFLVEQATEPAGPRGRPLAMGTVILLRSAINRMHVSQGYASPTGAADVAEVLRGLMRLRGAAPRRVDALREYDVEAMLGCCGARPLELRDAALLALGFAAALRRSEICALQVGDVELLGAEGGGGRRMLLTVRKSKTDQLGAGQRIA</sequence>
<dbReference type="Proteomes" id="UP000604381">
    <property type="component" value="Unassembled WGS sequence"/>
</dbReference>
<feature type="non-terminal residue" evidence="4">
    <location>
        <position position="195"/>
    </location>
</feature>
<evidence type="ECO:0000256" key="2">
    <source>
        <dbReference type="ARBA" id="ARBA00023172"/>
    </source>
</evidence>
<dbReference type="Gene3D" id="1.10.443.10">
    <property type="entry name" value="Intergrase catalytic core"/>
    <property type="match status" value="1"/>
</dbReference>
<dbReference type="AlphaFoldDB" id="A0A930UGM6"/>
<protein>
    <recommendedName>
        <fullName evidence="3">Tyr recombinase domain-containing protein</fullName>
    </recommendedName>
</protein>
<accession>A0A930UGM6</accession>
<dbReference type="SUPFAM" id="SSF47823">
    <property type="entry name" value="lambda integrase-like, N-terminal domain"/>
    <property type="match status" value="1"/>
</dbReference>
<dbReference type="InterPro" id="IPR010998">
    <property type="entry name" value="Integrase_recombinase_N"/>
</dbReference>
<evidence type="ECO:0000256" key="1">
    <source>
        <dbReference type="ARBA" id="ARBA00023125"/>
    </source>
</evidence>
<evidence type="ECO:0000259" key="3">
    <source>
        <dbReference type="PROSITE" id="PS51898"/>
    </source>
</evidence>
<dbReference type="Gene3D" id="1.10.150.130">
    <property type="match status" value="1"/>
</dbReference>
<dbReference type="SUPFAM" id="SSF56349">
    <property type="entry name" value="DNA breaking-rejoining enzymes"/>
    <property type="match status" value="1"/>
</dbReference>
<feature type="domain" description="Tyr recombinase" evidence="3">
    <location>
        <begin position="112"/>
        <end position="195"/>
    </location>
</feature>
<name>A0A930UGM6_9GAMM</name>
<comment type="caution">
    <text evidence="4">The sequence shown here is derived from an EMBL/GenBank/DDBJ whole genome shotgun (WGS) entry which is preliminary data.</text>
</comment>
<gene>
    <name evidence="4" type="ORF">ISN26_00160</name>
</gene>
<organism evidence="4 5">
    <name type="scientific">Candidatus Amphirhobacter heronislandensis</name>
    <dbReference type="NCBI Taxonomy" id="1732024"/>
    <lineage>
        <taxon>Bacteria</taxon>
        <taxon>Pseudomonadati</taxon>
        <taxon>Pseudomonadota</taxon>
        <taxon>Gammaproteobacteria</taxon>
        <taxon>Candidatus Tethybacterales</taxon>
        <taxon>Candidatus Tethybacteraceae</taxon>
        <taxon>Candidatus Amphirhobacter</taxon>
    </lineage>
</organism>
<dbReference type="InterPro" id="IPR002104">
    <property type="entry name" value="Integrase_catalytic"/>
</dbReference>
<reference evidence="4" key="1">
    <citation type="submission" date="2020-10" db="EMBL/GenBank/DDBJ databases">
        <title>An improved Amphimedon queenslandica hologenome assembly reveals how three proteobacterial symbionts can extend the metabolic phenotypic of their marine sponge host.</title>
        <authorList>
            <person name="Degnan B."/>
            <person name="Degnan S."/>
            <person name="Xiang X."/>
        </authorList>
    </citation>
    <scope>NUCLEOTIDE SEQUENCE</scope>
    <source>
        <strain evidence="4">AqS2</strain>
    </source>
</reference>
<proteinExistence type="predicted"/>
<dbReference type="InterPro" id="IPR013762">
    <property type="entry name" value="Integrase-like_cat_sf"/>
</dbReference>
<dbReference type="GO" id="GO:0003677">
    <property type="term" value="F:DNA binding"/>
    <property type="evidence" value="ECO:0007669"/>
    <property type="project" value="UniProtKB-KW"/>
</dbReference>